<dbReference type="RefSeq" id="WP_379873554.1">
    <property type="nucleotide sequence ID" value="NZ_JBHTBH010000014.1"/>
</dbReference>
<feature type="domain" description="Methyltransferase type 11" evidence="4">
    <location>
        <begin position="44"/>
        <end position="139"/>
    </location>
</feature>
<evidence type="ECO:0000256" key="2">
    <source>
        <dbReference type="ARBA" id="ARBA00022603"/>
    </source>
</evidence>
<dbReference type="SUPFAM" id="SSF53335">
    <property type="entry name" value="S-adenosyl-L-methionine-dependent methyltransferases"/>
    <property type="match status" value="1"/>
</dbReference>
<dbReference type="EMBL" id="JBHTBH010000014">
    <property type="protein sequence ID" value="MFC7330917.1"/>
    <property type="molecule type" value="Genomic_DNA"/>
</dbReference>
<dbReference type="Gene3D" id="3.40.50.150">
    <property type="entry name" value="Vaccinia Virus protein VP39"/>
    <property type="match status" value="1"/>
</dbReference>
<dbReference type="InterPro" id="IPR013216">
    <property type="entry name" value="Methyltransf_11"/>
</dbReference>
<dbReference type="Pfam" id="PF08241">
    <property type="entry name" value="Methyltransf_11"/>
    <property type="match status" value="1"/>
</dbReference>
<evidence type="ECO:0000256" key="1">
    <source>
        <dbReference type="ARBA" id="ARBA00008361"/>
    </source>
</evidence>
<reference evidence="6" key="1">
    <citation type="journal article" date="2019" name="Int. J. Syst. Evol. Microbiol.">
        <title>The Global Catalogue of Microorganisms (GCM) 10K type strain sequencing project: providing services to taxonomists for standard genome sequencing and annotation.</title>
        <authorList>
            <consortium name="The Broad Institute Genomics Platform"/>
            <consortium name="The Broad Institute Genome Sequencing Center for Infectious Disease"/>
            <person name="Wu L."/>
            <person name="Ma J."/>
        </authorList>
    </citation>
    <scope>NUCLEOTIDE SEQUENCE [LARGE SCALE GENOMIC DNA]</scope>
    <source>
        <strain evidence="6">CGMCC 4.7382</strain>
    </source>
</reference>
<dbReference type="Proteomes" id="UP001596540">
    <property type="component" value="Unassembled WGS sequence"/>
</dbReference>
<keyword evidence="2 5" id="KW-0489">Methyltransferase</keyword>
<organism evidence="5 6">
    <name type="scientific">Marinactinospora rubrisoli</name>
    <dbReference type="NCBI Taxonomy" id="2715399"/>
    <lineage>
        <taxon>Bacteria</taxon>
        <taxon>Bacillati</taxon>
        <taxon>Actinomycetota</taxon>
        <taxon>Actinomycetes</taxon>
        <taxon>Streptosporangiales</taxon>
        <taxon>Nocardiopsidaceae</taxon>
        <taxon>Marinactinospora</taxon>
    </lineage>
</organism>
<dbReference type="InterPro" id="IPR051052">
    <property type="entry name" value="Diverse_substrate_MTase"/>
</dbReference>
<dbReference type="PANTHER" id="PTHR44942:SF4">
    <property type="entry name" value="METHYLTRANSFERASE TYPE 11 DOMAIN-CONTAINING PROTEIN"/>
    <property type="match status" value="1"/>
</dbReference>
<comment type="caution">
    <text evidence="5">The sequence shown here is derived from an EMBL/GenBank/DDBJ whole genome shotgun (WGS) entry which is preliminary data.</text>
</comment>
<accession>A0ABW2KNZ7</accession>
<dbReference type="EC" id="2.1.1.-" evidence="5"/>
<sequence length="265" mass="28581">MSTPDAATRFAGFADHYDRTRPTPPPELPDVLTHWAGVARPAVVDLGAGTGLSALPWSGRATRVIAVEPAAGMRAIAERRFAALPDAAAFSLVDATAEDTGLPTASADIVTAGQALHWFDPERALPEAARLLRPGGVFAAFDCDWPPCVDAETDTAYAAFDATYRELELRRGLRPPHAAKAGHLARMRDSGLFRHTVEIALHRRDEGDAERLLGLALGQSGVVALLAAGATEEEIGLTRLREVAARRLAGPRPWWWTYRIRLGVR</sequence>
<dbReference type="PANTHER" id="PTHR44942">
    <property type="entry name" value="METHYLTRANSF_11 DOMAIN-CONTAINING PROTEIN"/>
    <property type="match status" value="1"/>
</dbReference>
<evidence type="ECO:0000256" key="3">
    <source>
        <dbReference type="ARBA" id="ARBA00022679"/>
    </source>
</evidence>
<evidence type="ECO:0000259" key="4">
    <source>
        <dbReference type="Pfam" id="PF08241"/>
    </source>
</evidence>
<evidence type="ECO:0000313" key="5">
    <source>
        <dbReference type="EMBL" id="MFC7330917.1"/>
    </source>
</evidence>
<gene>
    <name evidence="5" type="ORF">ACFQRF_24585</name>
</gene>
<proteinExistence type="inferred from homology"/>
<protein>
    <submittedName>
        <fullName evidence="5">Class I SAM-dependent methyltransferase</fullName>
        <ecNumber evidence="5">2.1.1.-</ecNumber>
    </submittedName>
</protein>
<dbReference type="CDD" id="cd02440">
    <property type="entry name" value="AdoMet_MTases"/>
    <property type="match status" value="1"/>
</dbReference>
<keyword evidence="3 5" id="KW-0808">Transferase</keyword>
<dbReference type="GO" id="GO:0008168">
    <property type="term" value="F:methyltransferase activity"/>
    <property type="evidence" value="ECO:0007669"/>
    <property type="project" value="UniProtKB-KW"/>
</dbReference>
<evidence type="ECO:0000313" key="6">
    <source>
        <dbReference type="Proteomes" id="UP001596540"/>
    </source>
</evidence>
<comment type="similarity">
    <text evidence="1">Belongs to the methyltransferase superfamily.</text>
</comment>
<dbReference type="GO" id="GO:0032259">
    <property type="term" value="P:methylation"/>
    <property type="evidence" value="ECO:0007669"/>
    <property type="project" value="UniProtKB-KW"/>
</dbReference>
<name>A0ABW2KNZ7_9ACTN</name>
<keyword evidence="6" id="KW-1185">Reference proteome</keyword>
<dbReference type="InterPro" id="IPR029063">
    <property type="entry name" value="SAM-dependent_MTases_sf"/>
</dbReference>